<keyword evidence="2" id="KW-0805">Transcription regulation</keyword>
<dbReference type="CDD" id="cd08419">
    <property type="entry name" value="PBP2_CbbR_RubisCO_like"/>
    <property type="match status" value="1"/>
</dbReference>
<accession>A0A934W0D3</accession>
<keyword evidence="4" id="KW-0804">Transcription</keyword>
<dbReference type="AlphaFoldDB" id="A0A934W0D3"/>
<dbReference type="PANTHER" id="PTHR30126">
    <property type="entry name" value="HTH-TYPE TRANSCRIPTIONAL REGULATOR"/>
    <property type="match status" value="1"/>
</dbReference>
<dbReference type="GO" id="GO:0000976">
    <property type="term" value="F:transcription cis-regulatory region binding"/>
    <property type="evidence" value="ECO:0007669"/>
    <property type="project" value="TreeGrafter"/>
</dbReference>
<sequence length="322" mass="36033">MKNATMRQLKVFEAVARNLSFSRAAEELHLTQPAVSTQVKALEGHVGIPLFEQLGKKIYLTPGGAELLHYSRAIIQQFQEAEAALMQYKGITGGKLNVAVISAGDYFFPRLLVEFMRRHAGVSLNFMVHNREELLAKLAENQADLAIMVRPPTDLDTLNESFAPHPYVIVAPPEHPLVAQKNIPMEVIRKQPFVVREKGSDTWHSMEDGFGEHLPDLNITLEIKSIETIKQAVMAGMGISFLSAHTISSELKAGTLAILDVEDFPVMLDWYIVHRRHKRLPPVALAFRNFLLTEGAGLIEKYTGVAPDGRFHRLARRRLGDN</sequence>
<dbReference type="SUPFAM" id="SSF53850">
    <property type="entry name" value="Periplasmic binding protein-like II"/>
    <property type="match status" value="1"/>
</dbReference>
<reference evidence="6" key="1">
    <citation type="submission" date="2021-01" db="EMBL/GenBank/DDBJ databases">
        <title>Genome sequence of strain Noviherbaspirillum sp. DKR-6.</title>
        <authorList>
            <person name="Chaudhary D.K."/>
        </authorList>
    </citation>
    <scope>NUCLEOTIDE SEQUENCE</scope>
    <source>
        <strain evidence="6">DKR-6</strain>
    </source>
</reference>
<dbReference type="Pfam" id="PF03466">
    <property type="entry name" value="LysR_substrate"/>
    <property type="match status" value="1"/>
</dbReference>
<dbReference type="PRINTS" id="PR00039">
    <property type="entry name" value="HTHLYSR"/>
</dbReference>
<dbReference type="EMBL" id="JAEPBG010000001">
    <property type="protein sequence ID" value="MBK4733976.1"/>
    <property type="molecule type" value="Genomic_DNA"/>
</dbReference>
<gene>
    <name evidence="6" type="ORF">JJB74_05065</name>
</gene>
<evidence type="ECO:0000256" key="4">
    <source>
        <dbReference type="ARBA" id="ARBA00023163"/>
    </source>
</evidence>
<dbReference type="FunFam" id="1.10.10.10:FF:000001">
    <property type="entry name" value="LysR family transcriptional regulator"/>
    <property type="match status" value="1"/>
</dbReference>
<feature type="domain" description="HTH lysR-type" evidence="5">
    <location>
        <begin position="1"/>
        <end position="61"/>
    </location>
</feature>
<name>A0A934W0D3_9BURK</name>
<keyword evidence="7" id="KW-1185">Reference proteome</keyword>
<dbReference type="RefSeq" id="WP_200590680.1">
    <property type="nucleotide sequence ID" value="NZ_JAEPBG010000001.1"/>
</dbReference>
<dbReference type="Pfam" id="PF00126">
    <property type="entry name" value="HTH_1"/>
    <property type="match status" value="1"/>
</dbReference>
<dbReference type="SUPFAM" id="SSF46785">
    <property type="entry name" value="Winged helix' DNA-binding domain"/>
    <property type="match status" value="1"/>
</dbReference>
<organism evidence="6 7">
    <name type="scientific">Noviherbaspirillum pedocola</name>
    <dbReference type="NCBI Taxonomy" id="2801341"/>
    <lineage>
        <taxon>Bacteria</taxon>
        <taxon>Pseudomonadati</taxon>
        <taxon>Pseudomonadota</taxon>
        <taxon>Betaproteobacteria</taxon>
        <taxon>Burkholderiales</taxon>
        <taxon>Oxalobacteraceae</taxon>
        <taxon>Noviherbaspirillum</taxon>
    </lineage>
</organism>
<dbReference type="InterPro" id="IPR000847">
    <property type="entry name" value="LysR_HTH_N"/>
</dbReference>
<evidence type="ECO:0000256" key="2">
    <source>
        <dbReference type="ARBA" id="ARBA00023015"/>
    </source>
</evidence>
<comment type="similarity">
    <text evidence="1">Belongs to the LysR transcriptional regulatory family.</text>
</comment>
<dbReference type="PANTHER" id="PTHR30126:SF5">
    <property type="entry name" value="HTH-TYPE TRANSCRIPTIONAL ACTIVATOR CMPR"/>
    <property type="match status" value="1"/>
</dbReference>
<dbReference type="InterPro" id="IPR036390">
    <property type="entry name" value="WH_DNA-bd_sf"/>
</dbReference>
<dbReference type="PROSITE" id="PS50931">
    <property type="entry name" value="HTH_LYSR"/>
    <property type="match status" value="1"/>
</dbReference>
<keyword evidence="3" id="KW-0238">DNA-binding</keyword>
<dbReference type="GO" id="GO:0003700">
    <property type="term" value="F:DNA-binding transcription factor activity"/>
    <property type="evidence" value="ECO:0007669"/>
    <property type="project" value="InterPro"/>
</dbReference>
<dbReference type="Gene3D" id="1.10.10.10">
    <property type="entry name" value="Winged helix-like DNA-binding domain superfamily/Winged helix DNA-binding domain"/>
    <property type="match status" value="1"/>
</dbReference>
<comment type="caution">
    <text evidence="6">The sequence shown here is derived from an EMBL/GenBank/DDBJ whole genome shotgun (WGS) entry which is preliminary data.</text>
</comment>
<evidence type="ECO:0000256" key="3">
    <source>
        <dbReference type="ARBA" id="ARBA00023125"/>
    </source>
</evidence>
<dbReference type="InterPro" id="IPR036388">
    <property type="entry name" value="WH-like_DNA-bd_sf"/>
</dbReference>
<evidence type="ECO:0000313" key="7">
    <source>
        <dbReference type="Proteomes" id="UP000622890"/>
    </source>
</evidence>
<proteinExistence type="inferred from homology"/>
<dbReference type="Gene3D" id="3.40.190.10">
    <property type="entry name" value="Periplasmic binding protein-like II"/>
    <property type="match status" value="2"/>
</dbReference>
<evidence type="ECO:0000256" key="1">
    <source>
        <dbReference type="ARBA" id="ARBA00009437"/>
    </source>
</evidence>
<evidence type="ECO:0000259" key="5">
    <source>
        <dbReference type="PROSITE" id="PS50931"/>
    </source>
</evidence>
<dbReference type="Proteomes" id="UP000622890">
    <property type="component" value="Unassembled WGS sequence"/>
</dbReference>
<evidence type="ECO:0000313" key="6">
    <source>
        <dbReference type="EMBL" id="MBK4733976.1"/>
    </source>
</evidence>
<dbReference type="InterPro" id="IPR005119">
    <property type="entry name" value="LysR_subst-bd"/>
</dbReference>
<protein>
    <submittedName>
        <fullName evidence="6">LysR family transcriptional regulator</fullName>
    </submittedName>
</protein>